<dbReference type="InterPro" id="IPR012677">
    <property type="entry name" value="Nucleotide-bd_a/b_plait_sf"/>
</dbReference>
<organism evidence="4 5">
    <name type="scientific">Sphagnum jensenii</name>
    <dbReference type="NCBI Taxonomy" id="128206"/>
    <lineage>
        <taxon>Eukaryota</taxon>
        <taxon>Viridiplantae</taxon>
        <taxon>Streptophyta</taxon>
        <taxon>Embryophyta</taxon>
        <taxon>Bryophyta</taxon>
        <taxon>Sphagnophytina</taxon>
        <taxon>Sphagnopsida</taxon>
        <taxon>Sphagnales</taxon>
        <taxon>Sphagnaceae</taxon>
        <taxon>Sphagnum</taxon>
    </lineage>
</organism>
<feature type="region of interest" description="Disordered" evidence="2">
    <location>
        <begin position="378"/>
        <end position="407"/>
    </location>
</feature>
<gene>
    <name evidence="4" type="ORF">CSSPJE1EN1_LOCUS5805</name>
</gene>
<evidence type="ECO:0000259" key="3">
    <source>
        <dbReference type="PROSITE" id="PS50102"/>
    </source>
</evidence>
<accession>A0ABP0W1K5</accession>
<dbReference type="CDD" id="cd00590">
    <property type="entry name" value="RRM_SF"/>
    <property type="match status" value="1"/>
</dbReference>
<sequence>MGTMVTATSVTAMAVPILRAFASQGIVRQSAETGVVAVRCCVSACGATVSGPPPWIEKADCFSAPPAAAPAVWLKTCCSGHRVQVSTLAVKKKKKESLDFSLDNDIGEDDEVIGDMEEWINNKPAGFGNKVYDTALEEKLLAEIEHDKKSRLAAAMGLKENNGKANGKKSGKAGKAIRAAPPAGVEVWVGNLPRKKNVDRDLWAALRSVGGLLHVRPIVFAQNEKTREPLCKGYAFLTFKTDGDALDFVAKYHGTNITYGRVEKKLACEVAGSDSPWSPTKLTTQTAVTAATGVPKLHVRDNEAAISLALPSTDTTQDSARISDSRNEPLDASVVPMERELKEKDAKLRQVAVVEQERIEMLEKRVLGKFKAIAAGTRAAKTKSEGASTGKKKGPKAVNRKTKSVKPMITLGSANRLKLKERKVLTDVMSKYAADPVEGVIS</sequence>
<dbReference type="PANTHER" id="PTHR37200">
    <property type="entry name" value="RNA-BINDING (RRM/RBD/RNP MOTIFS) FAMILY PROTEIN"/>
    <property type="match status" value="1"/>
</dbReference>
<keyword evidence="5" id="KW-1185">Reference proteome</keyword>
<evidence type="ECO:0000313" key="5">
    <source>
        <dbReference type="Proteomes" id="UP001497444"/>
    </source>
</evidence>
<dbReference type="Proteomes" id="UP001497444">
    <property type="component" value="Chromosome 13"/>
</dbReference>
<dbReference type="Gene3D" id="3.30.70.330">
    <property type="match status" value="1"/>
</dbReference>
<protein>
    <recommendedName>
        <fullName evidence="3">RRM domain-containing protein</fullName>
    </recommendedName>
</protein>
<proteinExistence type="predicted"/>
<name>A0ABP0W1K5_9BRYO</name>
<dbReference type="PANTHER" id="PTHR37200:SF1">
    <property type="entry name" value="RNA-BINDING (RRM_RBD_RNP MOTIFS) FAMILY PROTEIN"/>
    <property type="match status" value="1"/>
</dbReference>
<dbReference type="PROSITE" id="PS50102">
    <property type="entry name" value="RRM"/>
    <property type="match status" value="1"/>
</dbReference>
<reference evidence="4" key="1">
    <citation type="submission" date="2024-02" db="EMBL/GenBank/DDBJ databases">
        <authorList>
            <consortium name="ELIXIR-Norway"/>
            <consortium name="Elixir Norway"/>
        </authorList>
    </citation>
    <scope>NUCLEOTIDE SEQUENCE</scope>
</reference>
<keyword evidence="1" id="KW-0694">RNA-binding</keyword>
<dbReference type="InterPro" id="IPR000504">
    <property type="entry name" value="RRM_dom"/>
</dbReference>
<feature type="domain" description="RRM" evidence="3">
    <location>
        <begin position="185"/>
        <end position="273"/>
    </location>
</feature>
<evidence type="ECO:0000313" key="4">
    <source>
        <dbReference type="EMBL" id="CAK9260327.1"/>
    </source>
</evidence>
<dbReference type="InterPro" id="IPR035979">
    <property type="entry name" value="RBD_domain_sf"/>
</dbReference>
<evidence type="ECO:0000256" key="2">
    <source>
        <dbReference type="SAM" id="MobiDB-lite"/>
    </source>
</evidence>
<feature type="compositionally biased region" description="Basic residues" evidence="2">
    <location>
        <begin position="390"/>
        <end position="404"/>
    </location>
</feature>
<dbReference type="EMBL" id="OZ020108">
    <property type="protein sequence ID" value="CAK9260327.1"/>
    <property type="molecule type" value="Genomic_DNA"/>
</dbReference>
<dbReference type="SUPFAM" id="SSF54928">
    <property type="entry name" value="RNA-binding domain, RBD"/>
    <property type="match status" value="1"/>
</dbReference>
<evidence type="ECO:0000256" key="1">
    <source>
        <dbReference type="PROSITE-ProRule" id="PRU00176"/>
    </source>
</evidence>